<dbReference type="OrthoDB" id="9812221at2"/>
<gene>
    <name evidence="11" type="ORF">BLEM_0969</name>
</gene>
<evidence type="ECO:0000256" key="5">
    <source>
        <dbReference type="ARBA" id="ARBA00022989"/>
    </source>
</evidence>
<dbReference type="SMART" id="SM00116">
    <property type="entry name" value="CBS"/>
    <property type="match status" value="2"/>
</dbReference>
<dbReference type="PROSITE" id="PS51371">
    <property type="entry name" value="CBS"/>
    <property type="match status" value="1"/>
</dbReference>
<sequence length="631" mass="67027">MRLTRRQTAMIAVMIFGCFITTLNQTVVSPAQPSIMHDMGVDTTTVQWLTTGFTLVNAIMIPITAWLTDKFSTRAIFITGLLVFTAGTLVAGVAPNFALLLVGRLVQAASVGVMMPLVMTVMMLIFPADQRGSAMGVFSIVIAFAPAVGPSLAGVVIDHYNWRVLFFGIAALAVVAAVAAFFALDDIGERRDPGRLDWTSVAMSTLGFGGLLYGCSTLGSSFNIVDVVIALVGAAFIVLFFLRQLRLDHPMLEVRVLFNRQFLIGTAIVMIVQASMLAAGVLMPIYLQSLRGFSATTSGLVLLPGALLMGLLGPITGRLFDKYGPRALSLTGLGVLTVATLGFSFLSDDTSLTTIVILYTVRMAAIGLVNMPINTWAMNALDNSVMNHGTSVNNTLRQVAGSLGTALLVSVSSIVASANTGRGVEPVRANIVGLNWAFAIGTALCAAALALAVAFVRNRAADARQSDPDDARRMVLESIMVRDVFTLPTEATVLDAMRLMVGKGISAAPIVDDQGRPVGFVSDGDVMRYLARRDGTIVDPVSLTMFTGLDRSDFGERVGRLADMKVTAIGAKGVIGVDVHAGLPEVCRVLGDNHLKKVPVLQDGRIVGVINRSNITRYSMESFLDTSAQTA</sequence>
<dbReference type="InterPro" id="IPR000644">
    <property type="entry name" value="CBS_dom"/>
</dbReference>
<dbReference type="PROSITE" id="PS51257">
    <property type="entry name" value="PROKAR_LIPOPROTEIN"/>
    <property type="match status" value="1"/>
</dbReference>
<keyword evidence="5 8" id="KW-1133">Transmembrane helix</keyword>
<evidence type="ECO:0000256" key="6">
    <source>
        <dbReference type="ARBA" id="ARBA00023136"/>
    </source>
</evidence>
<evidence type="ECO:0000313" key="11">
    <source>
        <dbReference type="EMBL" id="OZG62423.1"/>
    </source>
</evidence>
<dbReference type="Pfam" id="PF07690">
    <property type="entry name" value="MFS_1"/>
    <property type="match status" value="1"/>
</dbReference>
<feature type="transmembrane region" description="Helical" evidence="8">
    <location>
        <begin position="293"/>
        <end position="315"/>
    </location>
</feature>
<accession>A0A261FTZ7</accession>
<feature type="transmembrane region" description="Helical" evidence="8">
    <location>
        <begin position="352"/>
        <end position="373"/>
    </location>
</feature>
<feature type="transmembrane region" description="Helical" evidence="8">
    <location>
        <begin position="46"/>
        <end position="68"/>
    </location>
</feature>
<dbReference type="InterPro" id="IPR020846">
    <property type="entry name" value="MFS_dom"/>
</dbReference>
<name>A0A261FTZ7_9BIFI</name>
<keyword evidence="7" id="KW-0129">CBS domain</keyword>
<dbReference type="Gene3D" id="1.20.1250.20">
    <property type="entry name" value="MFS general substrate transporter like domains"/>
    <property type="match status" value="1"/>
</dbReference>
<dbReference type="EMBL" id="MWWX01000005">
    <property type="protein sequence ID" value="OZG62423.1"/>
    <property type="molecule type" value="Genomic_DNA"/>
</dbReference>
<evidence type="ECO:0000256" key="8">
    <source>
        <dbReference type="SAM" id="Phobius"/>
    </source>
</evidence>
<dbReference type="PROSITE" id="PS50850">
    <property type="entry name" value="MFS"/>
    <property type="match status" value="1"/>
</dbReference>
<evidence type="ECO:0000256" key="4">
    <source>
        <dbReference type="ARBA" id="ARBA00022692"/>
    </source>
</evidence>
<dbReference type="PRINTS" id="PR01036">
    <property type="entry name" value="TCRTETB"/>
</dbReference>
<feature type="transmembrane region" description="Helical" evidence="8">
    <location>
        <begin position="163"/>
        <end position="184"/>
    </location>
</feature>
<feature type="domain" description="Major facilitator superfamily (MFS) profile" evidence="9">
    <location>
        <begin position="10"/>
        <end position="460"/>
    </location>
</feature>
<feature type="transmembrane region" description="Helical" evidence="8">
    <location>
        <begin position="394"/>
        <end position="416"/>
    </location>
</feature>
<dbReference type="InterPro" id="IPR046342">
    <property type="entry name" value="CBS_dom_sf"/>
</dbReference>
<dbReference type="InterPro" id="IPR011701">
    <property type="entry name" value="MFS"/>
</dbReference>
<feature type="transmembrane region" description="Helical" evidence="8">
    <location>
        <begin position="436"/>
        <end position="456"/>
    </location>
</feature>
<dbReference type="InterPro" id="IPR036259">
    <property type="entry name" value="MFS_trans_sf"/>
</dbReference>
<dbReference type="STRING" id="1603886.GCA_001895165_00375"/>
<dbReference type="PANTHER" id="PTHR42718">
    <property type="entry name" value="MAJOR FACILITATOR SUPERFAMILY MULTIDRUG TRANSPORTER MFSC"/>
    <property type="match status" value="1"/>
</dbReference>
<feature type="transmembrane region" description="Helical" evidence="8">
    <location>
        <begin position="105"/>
        <end position="125"/>
    </location>
</feature>
<dbReference type="NCBIfam" id="TIGR00711">
    <property type="entry name" value="efflux_EmrB"/>
    <property type="match status" value="1"/>
</dbReference>
<dbReference type="InterPro" id="IPR004638">
    <property type="entry name" value="EmrB-like"/>
</dbReference>
<comment type="caution">
    <text evidence="11">The sequence shown here is derived from an EMBL/GenBank/DDBJ whole genome shotgun (WGS) entry which is preliminary data.</text>
</comment>
<evidence type="ECO:0000256" key="2">
    <source>
        <dbReference type="ARBA" id="ARBA00022448"/>
    </source>
</evidence>
<proteinExistence type="predicted"/>
<feature type="domain" description="CBS" evidence="10">
    <location>
        <begin position="480"/>
        <end position="536"/>
    </location>
</feature>
<evidence type="ECO:0000256" key="3">
    <source>
        <dbReference type="ARBA" id="ARBA00022475"/>
    </source>
</evidence>
<dbReference type="Pfam" id="PF00571">
    <property type="entry name" value="CBS"/>
    <property type="match status" value="2"/>
</dbReference>
<keyword evidence="6 8" id="KW-0472">Membrane</keyword>
<dbReference type="Proteomes" id="UP000216352">
    <property type="component" value="Unassembled WGS sequence"/>
</dbReference>
<dbReference type="PANTHER" id="PTHR42718:SF24">
    <property type="entry name" value="MAJOR FACILITATOR SUPERFAMILY (MFS) PROFILE DOMAIN-CONTAINING PROTEIN"/>
    <property type="match status" value="1"/>
</dbReference>
<dbReference type="SUPFAM" id="SSF103473">
    <property type="entry name" value="MFS general substrate transporter"/>
    <property type="match status" value="1"/>
</dbReference>
<evidence type="ECO:0000256" key="7">
    <source>
        <dbReference type="PROSITE-ProRule" id="PRU00703"/>
    </source>
</evidence>
<feature type="transmembrane region" description="Helical" evidence="8">
    <location>
        <begin position="196"/>
        <end position="214"/>
    </location>
</feature>
<dbReference type="CDD" id="cd17503">
    <property type="entry name" value="MFS_LmrB_MDR_like"/>
    <property type="match status" value="1"/>
</dbReference>
<keyword evidence="12" id="KW-1185">Reference proteome</keyword>
<reference evidence="11 12" key="1">
    <citation type="journal article" date="2017" name="BMC Genomics">
        <title>Comparative genomic and phylogenomic analyses of the Bifidobacteriaceae family.</title>
        <authorList>
            <person name="Lugli G.A."/>
            <person name="Milani C."/>
            <person name="Turroni F."/>
            <person name="Duranti S."/>
            <person name="Mancabelli L."/>
            <person name="Mangifesta M."/>
            <person name="Ferrario C."/>
            <person name="Modesto M."/>
            <person name="Mattarelli P."/>
            <person name="Jiri K."/>
            <person name="van Sinderen D."/>
            <person name="Ventura M."/>
        </authorList>
    </citation>
    <scope>NUCLEOTIDE SEQUENCE [LARGE SCALE GENOMIC DNA]</scope>
    <source>
        <strain evidence="11 12">DSM 28807</strain>
    </source>
</reference>
<dbReference type="Gene3D" id="1.20.1720.10">
    <property type="entry name" value="Multidrug resistance protein D"/>
    <property type="match status" value="1"/>
</dbReference>
<dbReference type="GO" id="GO:0022857">
    <property type="term" value="F:transmembrane transporter activity"/>
    <property type="evidence" value="ECO:0007669"/>
    <property type="project" value="InterPro"/>
</dbReference>
<feature type="transmembrane region" description="Helical" evidence="8">
    <location>
        <begin position="75"/>
        <end position="99"/>
    </location>
</feature>
<organism evidence="11 12">
    <name type="scientific">Bifidobacterium lemurum</name>
    <dbReference type="NCBI Taxonomy" id="1603886"/>
    <lineage>
        <taxon>Bacteria</taxon>
        <taxon>Bacillati</taxon>
        <taxon>Actinomycetota</taxon>
        <taxon>Actinomycetes</taxon>
        <taxon>Bifidobacteriales</taxon>
        <taxon>Bifidobacteriaceae</taxon>
        <taxon>Bifidobacterium</taxon>
    </lineage>
</organism>
<evidence type="ECO:0000259" key="9">
    <source>
        <dbReference type="PROSITE" id="PS50850"/>
    </source>
</evidence>
<keyword evidence="4 8" id="KW-0812">Transmembrane</keyword>
<feature type="transmembrane region" description="Helical" evidence="8">
    <location>
        <begin position="220"/>
        <end position="242"/>
    </location>
</feature>
<keyword evidence="2" id="KW-0813">Transport</keyword>
<feature type="transmembrane region" description="Helical" evidence="8">
    <location>
        <begin position="137"/>
        <end position="157"/>
    </location>
</feature>
<dbReference type="SUPFAM" id="SSF54631">
    <property type="entry name" value="CBS-domain pair"/>
    <property type="match status" value="1"/>
</dbReference>
<evidence type="ECO:0000313" key="12">
    <source>
        <dbReference type="Proteomes" id="UP000216352"/>
    </source>
</evidence>
<dbReference type="AlphaFoldDB" id="A0A261FTZ7"/>
<feature type="transmembrane region" description="Helical" evidence="8">
    <location>
        <begin position="327"/>
        <end position="346"/>
    </location>
</feature>
<keyword evidence="3" id="KW-1003">Cell membrane</keyword>
<protein>
    <submittedName>
        <fullName evidence="11">Multidrug MFS transporter</fullName>
    </submittedName>
</protein>
<evidence type="ECO:0000259" key="10">
    <source>
        <dbReference type="PROSITE" id="PS51371"/>
    </source>
</evidence>
<feature type="transmembrane region" description="Helical" evidence="8">
    <location>
        <begin position="262"/>
        <end position="287"/>
    </location>
</feature>
<dbReference type="GO" id="GO:0005886">
    <property type="term" value="C:plasma membrane"/>
    <property type="evidence" value="ECO:0007669"/>
    <property type="project" value="UniProtKB-SubCell"/>
</dbReference>
<evidence type="ECO:0000256" key="1">
    <source>
        <dbReference type="ARBA" id="ARBA00004651"/>
    </source>
</evidence>
<dbReference type="Gene3D" id="3.10.580.10">
    <property type="entry name" value="CBS-domain"/>
    <property type="match status" value="1"/>
</dbReference>
<comment type="subcellular location">
    <subcellularLocation>
        <location evidence="1">Cell membrane</location>
        <topology evidence="1">Multi-pass membrane protein</topology>
    </subcellularLocation>
</comment>